<proteinExistence type="predicted"/>
<gene>
    <name evidence="2" type="ORF">MNB_SM-6-919</name>
</gene>
<dbReference type="EC" id="2.6.1.85" evidence="2"/>
<keyword evidence="2" id="KW-0032">Aminotransferase</keyword>
<organism evidence="2">
    <name type="scientific">hydrothermal vent metagenome</name>
    <dbReference type="NCBI Taxonomy" id="652676"/>
    <lineage>
        <taxon>unclassified sequences</taxon>
        <taxon>metagenomes</taxon>
        <taxon>ecological metagenomes</taxon>
    </lineage>
</organism>
<keyword evidence="2" id="KW-0808">Transferase</keyword>
<dbReference type="EMBL" id="FPHK01000083">
    <property type="protein sequence ID" value="SFV65003.1"/>
    <property type="molecule type" value="Genomic_DNA"/>
</dbReference>
<dbReference type="InterPro" id="IPR015890">
    <property type="entry name" value="Chorismate_C"/>
</dbReference>
<sequence length="312" mass="35584">MSFAKINALAKEGVPFLFISDFKAKRIEVYKLDALTSQDIEFCICEDFEYKEHKHFLKKDPTLFSEYKKRFDAVIEEIKSGNTYILNLTQPTPIKSKLSLKEIYTMANAHYKLRVRDEFVCFSPEKFVQIQNNTIHTFPMKGTIDASIADAKEKILSDEKEMAEHIMIVDLLRNDLSIVAKDVKVEQFRYTQKIQAGDKELLQVSSHISGVLQENWREHLGDILHSLLPAGSISGAPKKSTLDIIAKTEGYERDFFSGVFGVFDGKNFDSGVMIRFIEKTKDGYIYKSGGGITLDSKAASEYEELKDKIYLP</sequence>
<dbReference type="InterPro" id="IPR019999">
    <property type="entry name" value="Anth_synth_I-like"/>
</dbReference>
<dbReference type="Pfam" id="PF00425">
    <property type="entry name" value="Chorismate_bind"/>
    <property type="match status" value="1"/>
</dbReference>
<dbReference type="PANTHER" id="PTHR11236">
    <property type="entry name" value="AMINOBENZOATE/ANTHRANILATE SYNTHASE"/>
    <property type="match status" value="1"/>
</dbReference>
<dbReference type="SUPFAM" id="SSF56322">
    <property type="entry name" value="ADC synthase"/>
    <property type="match status" value="1"/>
</dbReference>
<dbReference type="PRINTS" id="PR00095">
    <property type="entry name" value="ANTSNTHASEI"/>
</dbReference>
<feature type="domain" description="Chorismate-utilising enzyme C-terminal" evidence="1">
    <location>
        <begin position="65"/>
        <end position="308"/>
    </location>
</feature>
<reference evidence="2" key="1">
    <citation type="submission" date="2016-10" db="EMBL/GenBank/DDBJ databases">
        <authorList>
            <person name="de Groot N.N."/>
        </authorList>
    </citation>
    <scope>NUCLEOTIDE SEQUENCE</scope>
</reference>
<name>A0A1W1CH27_9ZZZZ</name>
<dbReference type="NCBIfam" id="NF005486">
    <property type="entry name" value="PRK07093.1"/>
    <property type="match status" value="1"/>
</dbReference>
<dbReference type="Gene3D" id="3.60.120.10">
    <property type="entry name" value="Anthranilate synthase"/>
    <property type="match status" value="1"/>
</dbReference>
<dbReference type="GO" id="GO:0000162">
    <property type="term" value="P:L-tryptophan biosynthetic process"/>
    <property type="evidence" value="ECO:0007669"/>
    <property type="project" value="TreeGrafter"/>
</dbReference>
<evidence type="ECO:0000313" key="2">
    <source>
        <dbReference type="EMBL" id="SFV65003.1"/>
    </source>
</evidence>
<dbReference type="InterPro" id="IPR005801">
    <property type="entry name" value="ADC_synthase"/>
</dbReference>
<protein>
    <submittedName>
        <fullName evidence="2">Para-aminobenzoate synthase, aminase component</fullName>
        <ecNumber evidence="2">2.6.1.85</ecNumber>
    </submittedName>
</protein>
<dbReference type="PANTHER" id="PTHR11236:SF50">
    <property type="entry name" value="AMINODEOXYCHORISMATE SYNTHASE COMPONENT 1"/>
    <property type="match status" value="1"/>
</dbReference>
<accession>A0A1W1CH27</accession>
<dbReference type="AlphaFoldDB" id="A0A1W1CH27"/>
<dbReference type="GO" id="GO:0046820">
    <property type="term" value="F:4-amino-4-deoxychorismate synthase activity"/>
    <property type="evidence" value="ECO:0007669"/>
    <property type="project" value="UniProtKB-EC"/>
</dbReference>
<evidence type="ECO:0000259" key="1">
    <source>
        <dbReference type="Pfam" id="PF00425"/>
    </source>
</evidence>